<feature type="transmembrane region" description="Helical" evidence="7">
    <location>
        <begin position="359"/>
        <end position="382"/>
    </location>
</feature>
<dbReference type="RefSeq" id="WP_043871028.1">
    <property type="nucleotide sequence ID" value="NZ_CP004393.1"/>
</dbReference>
<evidence type="ECO:0000256" key="3">
    <source>
        <dbReference type="ARBA" id="ARBA00022519"/>
    </source>
</evidence>
<keyword evidence="4 7" id="KW-0812">Transmembrane</keyword>
<name>A0A0B5E5Z7_9RHOB</name>
<gene>
    <name evidence="9" type="ORF">P73_4105</name>
</gene>
<accession>A0A0B5E5Z7</accession>
<evidence type="ECO:0000259" key="8">
    <source>
        <dbReference type="Pfam" id="PF06808"/>
    </source>
</evidence>
<dbReference type="GO" id="GO:0022857">
    <property type="term" value="F:transmembrane transporter activity"/>
    <property type="evidence" value="ECO:0007669"/>
    <property type="project" value="UniProtKB-UniRule"/>
</dbReference>
<dbReference type="AlphaFoldDB" id="A0A0B5E5Z7"/>
<dbReference type="KEGG" id="cid:P73_4105"/>
<evidence type="ECO:0000256" key="4">
    <source>
        <dbReference type="ARBA" id="ARBA00022692"/>
    </source>
</evidence>
<dbReference type="PANTHER" id="PTHR33362">
    <property type="entry name" value="SIALIC ACID TRAP TRANSPORTER PERMEASE PROTEIN SIAT-RELATED"/>
    <property type="match status" value="1"/>
</dbReference>
<dbReference type="InterPro" id="IPR010656">
    <property type="entry name" value="DctM"/>
</dbReference>
<feature type="transmembrane region" description="Helical" evidence="7">
    <location>
        <begin position="311"/>
        <end position="327"/>
    </location>
</feature>
<comment type="subunit">
    <text evidence="7">The complex comprises the extracytoplasmic solute receptor protein and the two transmembrane proteins.</text>
</comment>
<feature type="transmembrane region" description="Helical" evidence="7">
    <location>
        <begin position="170"/>
        <end position="196"/>
    </location>
</feature>
<feature type="transmembrane region" description="Helical" evidence="7">
    <location>
        <begin position="135"/>
        <end position="158"/>
    </location>
</feature>
<evidence type="ECO:0000313" key="9">
    <source>
        <dbReference type="EMBL" id="AJE48820.1"/>
    </source>
</evidence>
<evidence type="ECO:0000313" key="10">
    <source>
        <dbReference type="Proteomes" id="UP000031521"/>
    </source>
</evidence>
<proteinExistence type="inferred from homology"/>
<keyword evidence="3 7" id="KW-0997">Cell inner membrane</keyword>
<dbReference type="HOGENOM" id="CLU_019824_4_0_5"/>
<dbReference type="Proteomes" id="UP000031521">
    <property type="component" value="Chromosome"/>
</dbReference>
<evidence type="ECO:0000256" key="1">
    <source>
        <dbReference type="ARBA" id="ARBA00004429"/>
    </source>
</evidence>
<organism evidence="9 10">
    <name type="scientific">Celeribacter indicus</name>
    <dbReference type="NCBI Taxonomy" id="1208324"/>
    <lineage>
        <taxon>Bacteria</taxon>
        <taxon>Pseudomonadati</taxon>
        <taxon>Pseudomonadota</taxon>
        <taxon>Alphaproteobacteria</taxon>
        <taxon>Rhodobacterales</taxon>
        <taxon>Roseobacteraceae</taxon>
        <taxon>Celeribacter</taxon>
    </lineage>
</organism>
<keyword evidence="7" id="KW-0813">Transport</keyword>
<dbReference type="NCBIfam" id="TIGR00786">
    <property type="entry name" value="dctM"/>
    <property type="match status" value="1"/>
</dbReference>
<evidence type="ECO:0000256" key="6">
    <source>
        <dbReference type="ARBA" id="ARBA00023136"/>
    </source>
</evidence>
<comment type="subcellular location">
    <subcellularLocation>
        <location evidence="1 7">Cell inner membrane</location>
        <topology evidence="1 7">Multi-pass membrane protein</topology>
    </subcellularLocation>
</comment>
<evidence type="ECO:0000256" key="5">
    <source>
        <dbReference type="ARBA" id="ARBA00022989"/>
    </source>
</evidence>
<dbReference type="EMBL" id="CP004393">
    <property type="protein sequence ID" value="AJE48820.1"/>
    <property type="molecule type" value="Genomic_DNA"/>
</dbReference>
<keyword evidence="10" id="KW-1185">Reference proteome</keyword>
<keyword evidence="2" id="KW-1003">Cell membrane</keyword>
<comment type="function">
    <text evidence="7">Part of the tripartite ATP-independent periplasmic (TRAP) transport system.</text>
</comment>
<comment type="caution">
    <text evidence="7">Lacks conserved residue(s) required for the propagation of feature annotation.</text>
</comment>
<dbReference type="PANTHER" id="PTHR33362:SF5">
    <property type="entry name" value="C4-DICARBOXYLATE TRAP TRANSPORTER LARGE PERMEASE PROTEIN DCTM"/>
    <property type="match status" value="1"/>
</dbReference>
<dbReference type="GO" id="GO:0005886">
    <property type="term" value="C:plasma membrane"/>
    <property type="evidence" value="ECO:0007669"/>
    <property type="project" value="UniProtKB-SubCell"/>
</dbReference>
<evidence type="ECO:0000256" key="2">
    <source>
        <dbReference type="ARBA" id="ARBA00022475"/>
    </source>
</evidence>
<dbReference type="OrthoDB" id="9790209at2"/>
<feature type="transmembrane region" description="Helical" evidence="7">
    <location>
        <begin position="217"/>
        <end position="236"/>
    </location>
</feature>
<protein>
    <recommendedName>
        <fullName evidence="7">TRAP transporter large permease protein</fullName>
    </recommendedName>
</protein>
<dbReference type="PIRSF" id="PIRSF006066">
    <property type="entry name" value="HI0050"/>
    <property type="match status" value="1"/>
</dbReference>
<comment type="similarity">
    <text evidence="7">Belongs to the TRAP transporter large permease family.</text>
</comment>
<keyword evidence="5 7" id="KW-1133">Transmembrane helix</keyword>
<evidence type="ECO:0000256" key="7">
    <source>
        <dbReference type="RuleBase" id="RU369079"/>
    </source>
</evidence>
<dbReference type="Pfam" id="PF06808">
    <property type="entry name" value="DctM"/>
    <property type="match status" value="1"/>
</dbReference>
<keyword evidence="6 7" id="KW-0472">Membrane</keyword>
<feature type="domain" description="TRAP C4-dicarboxylate transport system permease DctM subunit" evidence="8">
    <location>
        <begin position="6"/>
        <end position="418"/>
    </location>
</feature>
<dbReference type="STRING" id="1208324.P73_4105"/>
<feature type="transmembrane region" description="Helical" evidence="7">
    <location>
        <begin position="46"/>
        <end position="65"/>
    </location>
</feature>
<dbReference type="InterPro" id="IPR004681">
    <property type="entry name" value="TRAP_DctM"/>
</dbReference>
<sequence length="428" mass="45915">MIQVTIILLLVLVGLSLPVAAAMGLLGLALTESYSFLPLASAMGDMAWSTSTKFILLAIPLYILMGEILLRAGVADRMYGAMEAWMSWLPGGLMHSNFAFSGIFAATSGTSVATAATVGTVAIPQIEKQGYNRSLFLGTLAAGGTLGILIPPSTNMILYGLLTETSIPRLYLAGFLPGLLLVALFIGATLMICWLVPGTRGTRTRHGWSERFRTLPSLIAPLVIFLLVVGSIYAGIATPAESGALGLIAALGMAWKNRRLNWPMLCEALLATMRTTAMSMALLVAAYFLNFVIGSIGLTARINQLIVDLDLTPYALLLVVVVFYFVLGMFMDTLTMMVATIPIIAPSIFAAGFDPVWFGVLMMILIEMAMITPPVGLNLFVIQGIREEGEISEVMIGALPYVFTMLAFIILITIFPQIVLFGPDLLSN</sequence>
<feature type="transmembrane region" description="Helical" evidence="7">
    <location>
        <begin position="394"/>
        <end position="419"/>
    </location>
</feature>
<reference evidence="9 10" key="1">
    <citation type="journal article" date="2014" name="Int. J. Syst. Evol. Microbiol.">
        <title>Celeribacter indicus sp. nov., a polycyclic aromatic hydrocarbon-degrading bacterium from deep-sea sediment and reclassification of Huaishuia halophila as Celeribacter halophilus comb. nov.</title>
        <authorList>
            <person name="Lai Q."/>
            <person name="Cao J."/>
            <person name="Yuan J."/>
            <person name="Li F."/>
            <person name="Shao Z."/>
        </authorList>
    </citation>
    <scope>NUCLEOTIDE SEQUENCE [LARGE SCALE GENOMIC DNA]</scope>
    <source>
        <strain evidence="9">P73</strain>
    </source>
</reference>
<feature type="transmembrane region" description="Helical" evidence="7">
    <location>
        <begin position="279"/>
        <end position="299"/>
    </location>
</feature>